<dbReference type="AlphaFoldDB" id="A0A9Q3J4B4"/>
<comment type="caution">
    <text evidence="1">The sequence shown here is derived from an EMBL/GenBank/DDBJ whole genome shotgun (WGS) entry which is preliminary data.</text>
</comment>
<gene>
    <name evidence="1" type="ORF">O181_094770</name>
</gene>
<dbReference type="EMBL" id="AVOT02061921">
    <property type="protein sequence ID" value="MBW0555055.1"/>
    <property type="molecule type" value="Genomic_DNA"/>
</dbReference>
<reference evidence="1" key="1">
    <citation type="submission" date="2021-03" db="EMBL/GenBank/DDBJ databases">
        <title>Draft genome sequence of rust myrtle Austropuccinia psidii MF-1, a brazilian biotype.</title>
        <authorList>
            <person name="Quecine M.C."/>
            <person name="Pachon D.M.R."/>
            <person name="Bonatelli M.L."/>
            <person name="Correr F.H."/>
            <person name="Franceschini L.M."/>
            <person name="Leite T.F."/>
            <person name="Margarido G.R.A."/>
            <person name="Almeida C.A."/>
            <person name="Ferrarezi J.A."/>
            <person name="Labate C.A."/>
        </authorList>
    </citation>
    <scope>NUCLEOTIDE SEQUENCE</scope>
    <source>
        <strain evidence="1">MF-1</strain>
    </source>
</reference>
<protein>
    <submittedName>
        <fullName evidence="1">Uncharacterized protein</fullName>
    </submittedName>
</protein>
<proteinExistence type="predicted"/>
<keyword evidence="2" id="KW-1185">Reference proteome</keyword>
<accession>A0A9Q3J4B4</accession>
<name>A0A9Q3J4B4_9BASI</name>
<dbReference type="Proteomes" id="UP000765509">
    <property type="component" value="Unassembled WGS sequence"/>
</dbReference>
<sequence>MENSFEGAIFNIERDSPISWFLQQNDRLTALHPDISENSTERISRKCGGYLEHAMRSRSIEPCSTTDYINSMEDITTRTKIDRNW</sequence>
<evidence type="ECO:0000313" key="2">
    <source>
        <dbReference type="Proteomes" id="UP000765509"/>
    </source>
</evidence>
<evidence type="ECO:0000313" key="1">
    <source>
        <dbReference type="EMBL" id="MBW0555055.1"/>
    </source>
</evidence>
<organism evidence="1 2">
    <name type="scientific">Austropuccinia psidii MF-1</name>
    <dbReference type="NCBI Taxonomy" id="1389203"/>
    <lineage>
        <taxon>Eukaryota</taxon>
        <taxon>Fungi</taxon>
        <taxon>Dikarya</taxon>
        <taxon>Basidiomycota</taxon>
        <taxon>Pucciniomycotina</taxon>
        <taxon>Pucciniomycetes</taxon>
        <taxon>Pucciniales</taxon>
        <taxon>Sphaerophragmiaceae</taxon>
        <taxon>Austropuccinia</taxon>
    </lineage>
</organism>